<dbReference type="AlphaFoldDB" id="A0A9Q1LNM7"/>
<comment type="caution">
    <text evidence="1">The sequence shown here is derived from an EMBL/GenBank/DDBJ whole genome shotgun (WGS) entry which is preliminary data.</text>
</comment>
<accession>A0A9Q1LNM7</accession>
<organism evidence="1 2">
    <name type="scientific">Anisodus acutangulus</name>
    <dbReference type="NCBI Taxonomy" id="402998"/>
    <lineage>
        <taxon>Eukaryota</taxon>
        <taxon>Viridiplantae</taxon>
        <taxon>Streptophyta</taxon>
        <taxon>Embryophyta</taxon>
        <taxon>Tracheophyta</taxon>
        <taxon>Spermatophyta</taxon>
        <taxon>Magnoliopsida</taxon>
        <taxon>eudicotyledons</taxon>
        <taxon>Gunneridae</taxon>
        <taxon>Pentapetalae</taxon>
        <taxon>asterids</taxon>
        <taxon>lamiids</taxon>
        <taxon>Solanales</taxon>
        <taxon>Solanaceae</taxon>
        <taxon>Solanoideae</taxon>
        <taxon>Hyoscyameae</taxon>
        <taxon>Anisodus</taxon>
    </lineage>
</organism>
<protein>
    <submittedName>
        <fullName evidence="1">Uncharacterized protein</fullName>
    </submittedName>
</protein>
<dbReference type="EMBL" id="JAJAGQ010000016">
    <property type="protein sequence ID" value="KAJ8539924.1"/>
    <property type="molecule type" value="Genomic_DNA"/>
</dbReference>
<proteinExistence type="predicted"/>
<gene>
    <name evidence="1" type="ORF">K7X08_026313</name>
</gene>
<reference evidence="2" key="1">
    <citation type="journal article" date="2023" name="Proc. Natl. Acad. Sci. U.S.A.">
        <title>Genomic and structural basis for evolution of tropane alkaloid biosynthesis.</title>
        <authorList>
            <person name="Wanga Y.-J."/>
            <person name="Taina T."/>
            <person name="Yua J.-Y."/>
            <person name="Lia J."/>
            <person name="Xua B."/>
            <person name="Chenc J."/>
            <person name="D'Auriad J.C."/>
            <person name="Huanga J.-P."/>
            <person name="Huanga S.-X."/>
        </authorList>
    </citation>
    <scope>NUCLEOTIDE SEQUENCE [LARGE SCALE GENOMIC DNA]</scope>
    <source>
        <strain evidence="2">cv. KIB-2019</strain>
    </source>
</reference>
<evidence type="ECO:0000313" key="2">
    <source>
        <dbReference type="Proteomes" id="UP001152561"/>
    </source>
</evidence>
<sequence>MGQLKKFIAKDITIALKPLKLETKASHEVLHARLDGFEIRLGALERSGPSSDIWSLQIELQELREVVQELQACDQVTLDDPNLTTLVDLAKFFHVENLIEDDDSPIATPSYNREKGKGMR</sequence>
<evidence type="ECO:0000313" key="1">
    <source>
        <dbReference type="EMBL" id="KAJ8539924.1"/>
    </source>
</evidence>
<name>A0A9Q1LNM7_9SOLA</name>
<keyword evidence="2" id="KW-1185">Reference proteome</keyword>
<dbReference type="OrthoDB" id="1328764at2759"/>
<dbReference type="Proteomes" id="UP001152561">
    <property type="component" value="Unassembled WGS sequence"/>
</dbReference>